<feature type="domain" description="DUF2382" evidence="2">
    <location>
        <begin position="45"/>
        <end position="155"/>
    </location>
</feature>
<proteinExistence type="predicted"/>
<evidence type="ECO:0000313" key="3">
    <source>
        <dbReference type="EMBL" id="TDH58513.1"/>
    </source>
</evidence>
<dbReference type="InterPro" id="IPR052967">
    <property type="entry name" value="Stress_Response_Assoc"/>
</dbReference>
<dbReference type="AlphaFoldDB" id="A0A4R5Q7H0"/>
<dbReference type="EMBL" id="SMSJ01000115">
    <property type="protein sequence ID" value="TDH58513.1"/>
    <property type="molecule type" value="Genomic_DNA"/>
</dbReference>
<accession>A0A4R5Q7H0</accession>
<dbReference type="RefSeq" id="WP_133292673.1">
    <property type="nucleotide sequence ID" value="NZ_SMSJ01000115.1"/>
</dbReference>
<feature type="compositionally biased region" description="Basic and acidic residues" evidence="1">
    <location>
        <begin position="137"/>
        <end position="161"/>
    </location>
</feature>
<dbReference type="OrthoDB" id="7204249at2"/>
<dbReference type="Pfam" id="PF09557">
    <property type="entry name" value="DUF2382"/>
    <property type="match status" value="1"/>
</dbReference>
<reference evidence="3 4" key="1">
    <citation type="journal article" date="2016" name="J. Microbiol.">
        <title>Dankookia rubra gen. nov., sp. nov., an alphaproteobacterium isolated from sediment of a shallow stream.</title>
        <authorList>
            <person name="Kim W.H."/>
            <person name="Kim D.H."/>
            <person name="Kang K."/>
            <person name="Ahn T.Y."/>
        </authorList>
    </citation>
    <scope>NUCLEOTIDE SEQUENCE [LARGE SCALE GENOMIC DNA]</scope>
    <source>
        <strain evidence="3 4">JCM30602</strain>
    </source>
</reference>
<dbReference type="PANTHER" id="PTHR38463:SF1">
    <property type="entry name" value="STRESS RESPONSE PROTEIN YSNF"/>
    <property type="match status" value="1"/>
</dbReference>
<sequence length="176" mass="18896">AGQAPMPGRDTPPAGAATGTAAAMAGSPTPATTRAPGTATTGGTIPLVEERLQVGKRDVSHGSVRVRSYVVETPAEAQVTLRQDHVEVNRRPVDRPLGEADRNGFQDRVVEATESAEEAVVDKEARVREEVVLRKTAEERTETVRDTVRHTEVEVEDERGRATSPQSTSPGRDPIR</sequence>
<feature type="region of interest" description="Disordered" evidence="1">
    <location>
        <begin position="137"/>
        <end position="176"/>
    </location>
</feature>
<dbReference type="Proteomes" id="UP000295096">
    <property type="component" value="Unassembled WGS sequence"/>
</dbReference>
<name>A0A4R5Q7H0_9PROT</name>
<keyword evidence="4" id="KW-1185">Reference proteome</keyword>
<feature type="compositionally biased region" description="Low complexity" evidence="1">
    <location>
        <begin position="11"/>
        <end position="46"/>
    </location>
</feature>
<comment type="caution">
    <text evidence="3">The sequence shown here is derived from an EMBL/GenBank/DDBJ whole genome shotgun (WGS) entry which is preliminary data.</text>
</comment>
<feature type="region of interest" description="Disordered" evidence="1">
    <location>
        <begin position="1"/>
        <end position="46"/>
    </location>
</feature>
<protein>
    <submittedName>
        <fullName evidence="3">DUF2382 domain-containing protein</fullName>
    </submittedName>
</protein>
<dbReference type="PANTHER" id="PTHR38463">
    <property type="entry name" value="STRESS RESPONSE PROTEIN YSNF"/>
    <property type="match status" value="1"/>
</dbReference>
<evidence type="ECO:0000313" key="4">
    <source>
        <dbReference type="Proteomes" id="UP000295096"/>
    </source>
</evidence>
<gene>
    <name evidence="3" type="ORF">E2C06_32235</name>
</gene>
<evidence type="ECO:0000259" key="2">
    <source>
        <dbReference type="Pfam" id="PF09557"/>
    </source>
</evidence>
<dbReference type="InterPro" id="IPR019060">
    <property type="entry name" value="DUF2382"/>
</dbReference>
<evidence type="ECO:0000256" key="1">
    <source>
        <dbReference type="SAM" id="MobiDB-lite"/>
    </source>
</evidence>
<feature type="non-terminal residue" evidence="3">
    <location>
        <position position="1"/>
    </location>
</feature>
<organism evidence="3 4">
    <name type="scientific">Dankookia rubra</name>
    <dbReference type="NCBI Taxonomy" id="1442381"/>
    <lineage>
        <taxon>Bacteria</taxon>
        <taxon>Pseudomonadati</taxon>
        <taxon>Pseudomonadota</taxon>
        <taxon>Alphaproteobacteria</taxon>
        <taxon>Acetobacterales</taxon>
        <taxon>Roseomonadaceae</taxon>
        <taxon>Dankookia</taxon>
    </lineage>
</organism>